<name>A0A0A7G0G6_9CLOT</name>
<accession>A0A0A7G0G6</accession>
<dbReference type="AlphaFoldDB" id="A0A0A7G0G6"/>
<dbReference type="EMBL" id="CP006906">
    <property type="protein sequence ID" value="AIY85359.1"/>
    <property type="molecule type" value="Genomic_DNA"/>
</dbReference>
<reference evidence="2 3" key="1">
    <citation type="journal article" date="2015" name="Infect. Genet. Evol.">
        <title>Genomic sequences of six botulinum neurotoxin-producing strains representing three clostridial species illustrate the mobility and diversity of botulinum neurotoxin genes.</title>
        <authorList>
            <person name="Smith T.J."/>
            <person name="Hill K.K."/>
            <person name="Xie G."/>
            <person name="Foley B.T."/>
            <person name="Williamson C.H."/>
            <person name="Foster J.T."/>
            <person name="Johnson S.L."/>
            <person name="Chertkov O."/>
            <person name="Teshima H."/>
            <person name="Gibbons H.S."/>
            <person name="Johnsky L.A."/>
            <person name="Karavis M.A."/>
            <person name="Smith L.A."/>
        </authorList>
    </citation>
    <scope>NUCLEOTIDE SEQUENCE [LARGE SCALE GENOMIC DNA]</scope>
    <source>
        <strain evidence="2">Sullivan</strain>
        <plasmid evidence="3">Plasmid pCBJ</plasmid>
    </source>
</reference>
<proteinExistence type="predicted"/>
<dbReference type="SUPFAM" id="SSF52540">
    <property type="entry name" value="P-loop containing nucleoside triphosphate hydrolases"/>
    <property type="match status" value="1"/>
</dbReference>
<dbReference type="PROSITE" id="PS51192">
    <property type="entry name" value="HELICASE_ATP_BIND_1"/>
    <property type="match status" value="1"/>
</dbReference>
<dbReference type="InterPro" id="IPR011545">
    <property type="entry name" value="DEAD/DEAH_box_helicase_dom"/>
</dbReference>
<dbReference type="OrthoDB" id="2973186at2"/>
<keyword evidence="2" id="KW-0614">Plasmid</keyword>
<dbReference type="Proteomes" id="UP000030635">
    <property type="component" value="Plasmid pCBJ"/>
</dbReference>
<dbReference type="Gene3D" id="3.40.50.300">
    <property type="entry name" value="P-loop containing nucleotide triphosphate hydrolases"/>
    <property type="match status" value="1"/>
</dbReference>
<keyword evidence="2" id="KW-0378">Hydrolase</keyword>
<dbReference type="InterPro" id="IPR027417">
    <property type="entry name" value="P-loop_NTPase"/>
</dbReference>
<dbReference type="HOGENOM" id="CLU_437897_0_0_9"/>
<organism evidence="2 3">
    <name type="scientific">Clostridium baratii str. Sullivan</name>
    <dbReference type="NCBI Taxonomy" id="1415775"/>
    <lineage>
        <taxon>Bacteria</taxon>
        <taxon>Bacillati</taxon>
        <taxon>Bacillota</taxon>
        <taxon>Clostridia</taxon>
        <taxon>Eubacteriales</taxon>
        <taxon>Clostridiaceae</taxon>
        <taxon>Clostridium</taxon>
    </lineage>
</organism>
<dbReference type="GO" id="GO:0004386">
    <property type="term" value="F:helicase activity"/>
    <property type="evidence" value="ECO:0007669"/>
    <property type="project" value="UniProtKB-KW"/>
</dbReference>
<dbReference type="GO" id="GO:0003676">
    <property type="term" value="F:nucleic acid binding"/>
    <property type="evidence" value="ECO:0007669"/>
    <property type="project" value="InterPro"/>
</dbReference>
<dbReference type="RefSeq" id="WP_052139648.1">
    <property type="nucleotide sequence ID" value="NZ_CP006906.1"/>
</dbReference>
<dbReference type="GO" id="GO:0005524">
    <property type="term" value="F:ATP binding"/>
    <property type="evidence" value="ECO:0007669"/>
    <property type="project" value="InterPro"/>
</dbReference>
<sequence length="624" mass="72265">MINSILDFNNLQIDSLVEELSKLDKSIDKELKELLDVLDVTKQEALEYLVSNDPKLWAKVYLDWEARDYQITILDQGKKSKKLVLRLGRRLGKTECMCILILWYAYRQINACEEGRYDILIITPYEAQVDLIFDRLKQLIDASPLLKGMVTRDVYHRIELSNGTKIKGMTAGSKSGSGAASSRGQHADLLVLDEVDYMGSSQITNILNIRNENPEKIRLLTASTPCGKHEEYWEWCMKASRTYYPSKEDIENYQFNGYQCDERKDGNGWVQVYSPSTVNKELLKINEDTNRTYIEDIRSELSEMRFLQEVMAEFGEEEAGVYRKEFIEAAVEEGKRINHRYILDKGDDYVREYCKSKVHSKFLLGVDWDKYAAGTNIACIEYDPYFKNKFGMREPKFIVLFRVEIPKSRFTYTEAVNKIIELNDLVNFDHIAIDRGYGEVQLEMLKKYGIANPTSGLDEKVIGYQFGQKISVRDPHTGKKDEKPLKPFMVNNSVITFEKQKIVFDPTDEEIVRQFGAYIVENVSSTGIPIFSSKDEHIIDAVNLALLVFEQNYSDLMRIIRTSKVSILGPILGREDSVIKERDFTNYENSYEYLERDYAKAKVIRGSKSFNGGYRKFNFDRRSF</sequence>
<protein>
    <submittedName>
        <fullName evidence="2">DEAD/DEAH box helicase family protein</fullName>
    </submittedName>
</protein>
<evidence type="ECO:0000313" key="2">
    <source>
        <dbReference type="EMBL" id="AIY85359.1"/>
    </source>
</evidence>
<keyword evidence="2" id="KW-0347">Helicase</keyword>
<geneLocation type="plasmid" evidence="2 3">
    <name>pCBJ</name>
</geneLocation>
<keyword evidence="2" id="KW-0067">ATP-binding</keyword>
<dbReference type="SMART" id="SM00487">
    <property type="entry name" value="DEXDc"/>
    <property type="match status" value="1"/>
</dbReference>
<keyword evidence="2" id="KW-0547">Nucleotide-binding</keyword>
<evidence type="ECO:0000313" key="3">
    <source>
        <dbReference type="Proteomes" id="UP000030635"/>
    </source>
</evidence>
<dbReference type="InterPro" id="IPR014001">
    <property type="entry name" value="Helicase_ATP-bd"/>
</dbReference>
<evidence type="ECO:0000259" key="1">
    <source>
        <dbReference type="PROSITE" id="PS51192"/>
    </source>
</evidence>
<dbReference type="KEGG" id="cbv:U729_3279"/>
<dbReference type="Pfam" id="PF00270">
    <property type="entry name" value="DEAD"/>
    <property type="match status" value="1"/>
</dbReference>
<keyword evidence="3" id="KW-1185">Reference proteome</keyword>
<feature type="domain" description="Helicase ATP-binding" evidence="1">
    <location>
        <begin position="74"/>
        <end position="242"/>
    </location>
</feature>
<dbReference type="eggNOG" id="COG1783">
    <property type="taxonomic scope" value="Bacteria"/>
</dbReference>
<gene>
    <name evidence="2" type="ORF">U729_3279</name>
</gene>
<dbReference type="Gene3D" id="3.30.420.240">
    <property type="match status" value="1"/>
</dbReference>